<organism evidence="1 2">
    <name type="scientific">Dactylonectria estremocensis</name>
    <dbReference type="NCBI Taxonomy" id="1079267"/>
    <lineage>
        <taxon>Eukaryota</taxon>
        <taxon>Fungi</taxon>
        <taxon>Dikarya</taxon>
        <taxon>Ascomycota</taxon>
        <taxon>Pezizomycotina</taxon>
        <taxon>Sordariomycetes</taxon>
        <taxon>Hypocreomycetidae</taxon>
        <taxon>Hypocreales</taxon>
        <taxon>Nectriaceae</taxon>
        <taxon>Dactylonectria</taxon>
    </lineage>
</organism>
<dbReference type="EMBL" id="JAGMUU010000009">
    <property type="protein sequence ID" value="KAH7145398.1"/>
    <property type="molecule type" value="Genomic_DNA"/>
</dbReference>
<keyword evidence="2" id="KW-1185">Reference proteome</keyword>
<reference evidence="1" key="1">
    <citation type="journal article" date="2021" name="Nat. Commun.">
        <title>Genetic determinants of endophytism in the Arabidopsis root mycobiome.</title>
        <authorList>
            <person name="Mesny F."/>
            <person name="Miyauchi S."/>
            <person name="Thiergart T."/>
            <person name="Pickel B."/>
            <person name="Atanasova L."/>
            <person name="Karlsson M."/>
            <person name="Huettel B."/>
            <person name="Barry K.W."/>
            <person name="Haridas S."/>
            <person name="Chen C."/>
            <person name="Bauer D."/>
            <person name="Andreopoulos W."/>
            <person name="Pangilinan J."/>
            <person name="LaButti K."/>
            <person name="Riley R."/>
            <person name="Lipzen A."/>
            <person name="Clum A."/>
            <person name="Drula E."/>
            <person name="Henrissat B."/>
            <person name="Kohler A."/>
            <person name="Grigoriev I.V."/>
            <person name="Martin F.M."/>
            <person name="Hacquard S."/>
        </authorList>
    </citation>
    <scope>NUCLEOTIDE SEQUENCE</scope>
    <source>
        <strain evidence="1">MPI-CAGE-AT-0021</strain>
    </source>
</reference>
<name>A0A9P9J7M9_9HYPO</name>
<accession>A0A9P9J7M9</accession>
<gene>
    <name evidence="1" type="ORF">B0J13DRAFT_553459</name>
</gene>
<evidence type="ECO:0000313" key="1">
    <source>
        <dbReference type="EMBL" id="KAH7145398.1"/>
    </source>
</evidence>
<dbReference type="AlphaFoldDB" id="A0A9P9J7M9"/>
<evidence type="ECO:0000313" key="2">
    <source>
        <dbReference type="Proteomes" id="UP000717696"/>
    </source>
</evidence>
<sequence length="117" mass="13269">MNRCGQGRQLMHRWLGRGLKQVPIFLSVVALSRSISDTRLAHGFGSWCHRKRLDRIVDPRMGDPVGIGLHRNDRNVCVHIDAHLCSEHYDVDEPGMRTSCAAMGVGRVIPQAWFLRL</sequence>
<proteinExistence type="predicted"/>
<dbReference type="Proteomes" id="UP000717696">
    <property type="component" value="Unassembled WGS sequence"/>
</dbReference>
<protein>
    <submittedName>
        <fullName evidence="1">Uncharacterized protein</fullName>
    </submittedName>
</protein>
<comment type="caution">
    <text evidence="1">The sequence shown here is derived from an EMBL/GenBank/DDBJ whole genome shotgun (WGS) entry which is preliminary data.</text>
</comment>